<dbReference type="SUPFAM" id="SSF56349">
    <property type="entry name" value="DNA breaking-rejoining enzymes"/>
    <property type="match status" value="1"/>
</dbReference>
<evidence type="ECO:0000313" key="5">
    <source>
        <dbReference type="Proteomes" id="UP001224775"/>
    </source>
</evidence>
<keyword evidence="1" id="KW-0233">DNA recombination</keyword>
<dbReference type="Gene3D" id="1.10.443.10">
    <property type="entry name" value="Intergrase catalytic core"/>
    <property type="match status" value="1"/>
</dbReference>
<sequence>MYYLPTSPLLLAILSWRLFSGLAFVPGTTERCRRQPLKLQFDDFSDLDLSIGSSDVNGRPTNGADLNVYISDFPELQSMFHRGTASYSSSTSSSLLHKLKSSGFQNDDDVASFAMDFASRPEIISQILIQDFQWNAIDAHRARVGITNLVQERLQTKIDDGILLQSKETQSNLSLPLPNIVETLPQSTENNQSTDEADNKQEQDAPPKPKLAPWKSVLVNDKAKLRRTVKERKKPGNASAPEADKDSYNYGLLDNHIDRATYHTLFEELENLWSFMTVHQSASVSEPPIRDRTAEVYMRHARLFLGWVVDARGNILDMDLLNELDKGDDAVEEQSATKSSSPLTASTSKASVISEAINVRKAMWKWLQQRIGKDATSADLKRNLSLTDIFLDQNTESATSIVQYILWMRSERNISSNYEANILRGLIKIVKFRFAGELSLSKNTVRSATSKTALDDIPVVIELRKFHRDAGSRSKKAPRSSDEGKKWLDWSEYLEVIELLKTDLGDMIEKYELQANGQLADQVDNEMKRQKSLQVKQKEIATTFQHYLILSFFACVPDRQRTFRELQLDKNFMRVNGESNGEDTWVIRHSADDYKTGATYGERPPLPLLPSLTPAIDDFIERWRPCLLRNSDDTPPSSFLFHQPKTGNPLSANSMYQIVSRCCYKYKEKKTNPHLLRDMIVTHVRKNSDASEKELEALALYMGHSVQMQRDSYDRRTLEQKVMPAVSLMQSINSVDKQQ</sequence>
<reference evidence="4" key="1">
    <citation type="submission" date="2023-06" db="EMBL/GenBank/DDBJ databases">
        <title>Survivors Of The Sea: Transcriptome response of Skeletonema marinoi to long-term dormancy.</title>
        <authorList>
            <person name="Pinder M.I.M."/>
            <person name="Kourtchenko O."/>
            <person name="Robertson E.K."/>
            <person name="Larsson T."/>
            <person name="Maumus F."/>
            <person name="Osuna-Cruz C.M."/>
            <person name="Vancaester E."/>
            <person name="Stenow R."/>
            <person name="Vandepoele K."/>
            <person name="Ploug H."/>
            <person name="Bruchert V."/>
            <person name="Godhe A."/>
            <person name="Topel M."/>
        </authorList>
    </citation>
    <scope>NUCLEOTIDE SEQUENCE</scope>
    <source>
        <strain evidence="4">R05AC</strain>
    </source>
</reference>
<dbReference type="AlphaFoldDB" id="A0AAD9D9Z6"/>
<comment type="caution">
    <text evidence="4">The sequence shown here is derived from an EMBL/GenBank/DDBJ whole genome shotgun (WGS) entry which is preliminary data.</text>
</comment>
<feature type="signal peptide" evidence="3">
    <location>
        <begin position="1"/>
        <end position="23"/>
    </location>
</feature>
<evidence type="ECO:0000313" key="4">
    <source>
        <dbReference type="EMBL" id="KAK1738120.1"/>
    </source>
</evidence>
<feature type="region of interest" description="Disordered" evidence="2">
    <location>
        <begin position="187"/>
        <end position="213"/>
    </location>
</feature>
<dbReference type="EMBL" id="JATAAI010000022">
    <property type="protein sequence ID" value="KAK1738120.1"/>
    <property type="molecule type" value="Genomic_DNA"/>
</dbReference>
<evidence type="ECO:0000256" key="1">
    <source>
        <dbReference type="ARBA" id="ARBA00023172"/>
    </source>
</evidence>
<dbReference type="InterPro" id="IPR013762">
    <property type="entry name" value="Integrase-like_cat_sf"/>
</dbReference>
<proteinExistence type="predicted"/>
<dbReference type="GO" id="GO:0003677">
    <property type="term" value="F:DNA binding"/>
    <property type="evidence" value="ECO:0007669"/>
    <property type="project" value="InterPro"/>
</dbReference>
<keyword evidence="3" id="KW-0732">Signal</keyword>
<keyword evidence="5" id="KW-1185">Reference proteome</keyword>
<dbReference type="Proteomes" id="UP001224775">
    <property type="component" value="Unassembled WGS sequence"/>
</dbReference>
<dbReference type="GO" id="GO:0015074">
    <property type="term" value="P:DNA integration"/>
    <property type="evidence" value="ECO:0007669"/>
    <property type="project" value="InterPro"/>
</dbReference>
<gene>
    <name evidence="4" type="ORF">QTG54_011414</name>
</gene>
<organism evidence="4 5">
    <name type="scientific">Skeletonema marinoi</name>
    <dbReference type="NCBI Taxonomy" id="267567"/>
    <lineage>
        <taxon>Eukaryota</taxon>
        <taxon>Sar</taxon>
        <taxon>Stramenopiles</taxon>
        <taxon>Ochrophyta</taxon>
        <taxon>Bacillariophyta</taxon>
        <taxon>Coscinodiscophyceae</taxon>
        <taxon>Thalassiosirophycidae</taxon>
        <taxon>Thalassiosirales</taxon>
        <taxon>Skeletonemataceae</taxon>
        <taxon>Skeletonema</taxon>
        <taxon>Skeletonema marinoi-dohrnii complex</taxon>
    </lineage>
</organism>
<feature type="compositionally biased region" description="Basic residues" evidence="2">
    <location>
        <begin position="225"/>
        <end position="235"/>
    </location>
</feature>
<feature type="chain" id="PRO_5042216353" evidence="3">
    <location>
        <begin position="24"/>
        <end position="739"/>
    </location>
</feature>
<accession>A0AAD9D9Z6</accession>
<evidence type="ECO:0000256" key="3">
    <source>
        <dbReference type="SAM" id="SignalP"/>
    </source>
</evidence>
<dbReference type="GO" id="GO:0006310">
    <property type="term" value="P:DNA recombination"/>
    <property type="evidence" value="ECO:0007669"/>
    <property type="project" value="UniProtKB-KW"/>
</dbReference>
<dbReference type="InterPro" id="IPR011010">
    <property type="entry name" value="DNA_brk_join_enz"/>
</dbReference>
<name>A0AAD9D9Z6_9STRA</name>
<feature type="compositionally biased region" description="Basic and acidic residues" evidence="2">
    <location>
        <begin position="197"/>
        <end position="207"/>
    </location>
</feature>
<evidence type="ECO:0000256" key="2">
    <source>
        <dbReference type="SAM" id="MobiDB-lite"/>
    </source>
</evidence>
<protein>
    <submittedName>
        <fullName evidence="4">Phage integrase-related protein</fullName>
    </submittedName>
</protein>
<feature type="region of interest" description="Disordered" evidence="2">
    <location>
        <begin position="225"/>
        <end position="248"/>
    </location>
</feature>